<proteinExistence type="predicted"/>
<protein>
    <submittedName>
        <fullName evidence="1">Uncharacterized protein</fullName>
    </submittedName>
</protein>
<accession>A0A382PQH5</accession>
<name>A0A382PQH5_9ZZZZ</name>
<reference evidence="1" key="1">
    <citation type="submission" date="2018-05" db="EMBL/GenBank/DDBJ databases">
        <authorList>
            <person name="Lanie J.A."/>
            <person name="Ng W.-L."/>
            <person name="Kazmierczak K.M."/>
            <person name="Andrzejewski T.M."/>
            <person name="Davidsen T.M."/>
            <person name="Wayne K.J."/>
            <person name="Tettelin H."/>
            <person name="Glass J.I."/>
            <person name="Rusch D."/>
            <person name="Podicherti R."/>
            <person name="Tsui H.-C.T."/>
            <person name="Winkler M.E."/>
        </authorList>
    </citation>
    <scope>NUCLEOTIDE SEQUENCE</scope>
</reference>
<sequence>MTTDATALQRPTRLSGMQINGITNYLQSSY</sequence>
<dbReference type="EMBL" id="UINC01108274">
    <property type="protein sequence ID" value="SVC74252.1"/>
    <property type="molecule type" value="Genomic_DNA"/>
</dbReference>
<dbReference type="AlphaFoldDB" id="A0A382PQH5"/>
<organism evidence="1">
    <name type="scientific">marine metagenome</name>
    <dbReference type="NCBI Taxonomy" id="408172"/>
    <lineage>
        <taxon>unclassified sequences</taxon>
        <taxon>metagenomes</taxon>
        <taxon>ecological metagenomes</taxon>
    </lineage>
</organism>
<gene>
    <name evidence="1" type="ORF">METZ01_LOCUS327106</name>
</gene>
<evidence type="ECO:0000313" key="1">
    <source>
        <dbReference type="EMBL" id="SVC74252.1"/>
    </source>
</evidence>